<dbReference type="Proteomes" id="UP001409585">
    <property type="component" value="Unassembled WGS sequence"/>
</dbReference>
<proteinExistence type="predicted"/>
<protein>
    <submittedName>
        <fullName evidence="1">Uncharacterized protein</fullName>
    </submittedName>
</protein>
<reference evidence="2" key="1">
    <citation type="journal article" date="2019" name="Int. J. Syst. Evol. Microbiol.">
        <title>The Global Catalogue of Microorganisms (GCM) 10K type strain sequencing project: providing services to taxonomists for standard genome sequencing and annotation.</title>
        <authorList>
            <consortium name="The Broad Institute Genomics Platform"/>
            <consortium name="The Broad Institute Genome Sequencing Center for Infectious Disease"/>
            <person name="Wu L."/>
            <person name="Ma J."/>
        </authorList>
    </citation>
    <scope>NUCLEOTIDE SEQUENCE [LARGE SCALE GENOMIC DNA]</scope>
    <source>
        <strain evidence="2">JCM 19134</strain>
    </source>
</reference>
<organism evidence="1 2">
    <name type="scientific">Halioxenophilus aromaticivorans</name>
    <dbReference type="NCBI Taxonomy" id="1306992"/>
    <lineage>
        <taxon>Bacteria</taxon>
        <taxon>Pseudomonadati</taxon>
        <taxon>Pseudomonadota</taxon>
        <taxon>Gammaproteobacteria</taxon>
        <taxon>Alteromonadales</taxon>
        <taxon>Alteromonadaceae</taxon>
        <taxon>Halioxenophilus</taxon>
    </lineage>
</organism>
<gene>
    <name evidence="1" type="ORF">GCM10025791_21920</name>
</gene>
<name>A0AAV3U239_9ALTE</name>
<evidence type="ECO:0000313" key="2">
    <source>
        <dbReference type="Proteomes" id="UP001409585"/>
    </source>
</evidence>
<evidence type="ECO:0000313" key="1">
    <source>
        <dbReference type="EMBL" id="GAA4942913.1"/>
    </source>
</evidence>
<dbReference type="EMBL" id="BAABLX010000016">
    <property type="protein sequence ID" value="GAA4942913.1"/>
    <property type="molecule type" value="Genomic_DNA"/>
</dbReference>
<dbReference type="AlphaFoldDB" id="A0AAV3U239"/>
<comment type="caution">
    <text evidence="1">The sequence shown here is derived from an EMBL/GenBank/DDBJ whole genome shotgun (WGS) entry which is preliminary data.</text>
</comment>
<sequence length="53" mass="5882">MNQTALPRLIGPIDSPSVMQKYPGQWLALVGRRLEFADDLYAVVYCSGINKAN</sequence>
<keyword evidence="2" id="KW-1185">Reference proteome</keyword>
<accession>A0AAV3U239</accession>